<dbReference type="Proteomes" id="UP000198382">
    <property type="component" value="Unassembled WGS sequence"/>
</dbReference>
<comment type="caution">
    <text evidence="1">The sequence shown here is derived from an EMBL/GenBank/DDBJ whole genome shotgun (WGS) entry which is preliminary data.</text>
</comment>
<dbReference type="RefSeq" id="WP_074663330.1">
    <property type="nucleotide sequence ID" value="NZ_MUGV01000040.1"/>
</dbReference>
<accession>A0ABX4BKZ1</accession>
<proteinExistence type="predicted"/>
<reference evidence="1 2" key="1">
    <citation type="submission" date="2016-11" db="EMBL/GenBank/DDBJ databases">
        <title>Whole genomes of Flavobacteriaceae.</title>
        <authorList>
            <person name="Stine C."/>
            <person name="Li C."/>
            <person name="Tadesse D."/>
        </authorList>
    </citation>
    <scope>NUCLEOTIDE SEQUENCE [LARGE SCALE GENOMIC DNA]</scope>
    <source>
        <strain evidence="1 2">DSM 15937</strain>
    </source>
</reference>
<evidence type="ECO:0000313" key="2">
    <source>
        <dbReference type="Proteomes" id="UP000198382"/>
    </source>
</evidence>
<keyword evidence="2" id="KW-1185">Reference proteome</keyword>
<protein>
    <submittedName>
        <fullName evidence="1">Uncharacterized protein</fullName>
    </submittedName>
</protein>
<gene>
    <name evidence="1" type="ORF">B0A65_20455</name>
</gene>
<organism evidence="1 2">
    <name type="scientific">Flavobacterium frigidimaris</name>
    <dbReference type="NCBI Taxonomy" id="262320"/>
    <lineage>
        <taxon>Bacteria</taxon>
        <taxon>Pseudomonadati</taxon>
        <taxon>Bacteroidota</taxon>
        <taxon>Flavobacteriia</taxon>
        <taxon>Flavobacteriales</taxon>
        <taxon>Flavobacteriaceae</taxon>
        <taxon>Flavobacterium</taxon>
    </lineage>
</organism>
<sequence>MKEEVKKIAGMLNAVLNQQGINVKKNAILQTLEDFENSTLREIKRDFDNDDYDDIEDLKKNVNVYIDLKNQINENNLSNKIECKNSLSKILNVYNYYESKYIRELEYRNSEQRKNYIENILSPILLISIFFEEKILK</sequence>
<dbReference type="EMBL" id="MUGV01000040">
    <property type="protein sequence ID" value="OXA75927.1"/>
    <property type="molecule type" value="Genomic_DNA"/>
</dbReference>
<name>A0ABX4BKZ1_FLAFR</name>
<evidence type="ECO:0000313" key="1">
    <source>
        <dbReference type="EMBL" id="OXA75927.1"/>
    </source>
</evidence>